<dbReference type="RefSeq" id="WP_164209032.1">
    <property type="nucleotide sequence ID" value="NZ_JAAGMP010001805.1"/>
</dbReference>
<comment type="caution">
    <text evidence="1">The sequence shown here is derived from an EMBL/GenBank/DDBJ whole genome shotgun (WGS) entry which is preliminary data.</text>
</comment>
<accession>A0A7K3SA78</accession>
<protein>
    <submittedName>
        <fullName evidence="1">Uncharacterized protein</fullName>
    </submittedName>
</protein>
<proteinExistence type="predicted"/>
<dbReference type="AlphaFoldDB" id="A0A7K3SA78"/>
<organism evidence="1 2">
    <name type="scientific">Streptomyces parvus</name>
    <dbReference type="NCBI Taxonomy" id="66428"/>
    <lineage>
        <taxon>Bacteria</taxon>
        <taxon>Bacillati</taxon>
        <taxon>Actinomycetota</taxon>
        <taxon>Actinomycetes</taxon>
        <taxon>Kitasatosporales</taxon>
        <taxon>Streptomycetaceae</taxon>
        <taxon>Streptomyces</taxon>
    </lineage>
</organism>
<reference evidence="1 2" key="1">
    <citation type="submission" date="2020-01" db="EMBL/GenBank/DDBJ databases">
        <title>Insect and environment-associated Actinomycetes.</title>
        <authorList>
            <person name="Currrie C."/>
            <person name="Chevrette M."/>
            <person name="Carlson C."/>
            <person name="Stubbendieck R."/>
            <person name="Wendt-Pienkowski E."/>
        </authorList>
    </citation>
    <scope>NUCLEOTIDE SEQUENCE [LARGE SCALE GENOMIC DNA]</scope>
    <source>
        <strain evidence="1 2">SID7590</strain>
    </source>
</reference>
<dbReference type="EMBL" id="JAAGMP010001805">
    <property type="protein sequence ID" value="NEC24425.1"/>
    <property type="molecule type" value="Genomic_DNA"/>
</dbReference>
<evidence type="ECO:0000313" key="2">
    <source>
        <dbReference type="Proteomes" id="UP000469670"/>
    </source>
</evidence>
<dbReference type="Proteomes" id="UP000469670">
    <property type="component" value="Unassembled WGS sequence"/>
</dbReference>
<gene>
    <name evidence="1" type="ORF">G3I50_40180</name>
</gene>
<evidence type="ECO:0000313" key="1">
    <source>
        <dbReference type="EMBL" id="NEC24425.1"/>
    </source>
</evidence>
<sequence length="74" mass="8556">MESTTYWTWIVECDDPVTGRRIGLEGEVIAPPDATDQEIRRRLFPDLDRTLQARYGPGWSIESLSPACRFDRKN</sequence>
<name>A0A7K3SA78_9ACTN</name>